<comment type="function">
    <text evidence="15">Plays a critical role in recombination and DNA repair. Helps process Holliday junction intermediates to mature products by catalyzing branch migration. Has replication fork regression activity, unwinds stalled or blocked replication forks to make a HJ that can be resolved. Has a DNA unwinding activity characteristic of a DNA helicase with 3'-5' polarity.</text>
</comment>
<keyword evidence="3 15" id="KW-0547">Nucleotide-binding</keyword>
<keyword evidence="10 15" id="KW-0234">DNA repair</keyword>
<dbReference type="GO" id="GO:0003677">
    <property type="term" value="F:DNA binding"/>
    <property type="evidence" value="ECO:0007669"/>
    <property type="project" value="UniProtKB-KW"/>
</dbReference>
<dbReference type="GO" id="GO:0006310">
    <property type="term" value="P:DNA recombination"/>
    <property type="evidence" value="ECO:0007669"/>
    <property type="project" value="UniProtKB-UniRule"/>
</dbReference>
<comment type="catalytic activity">
    <reaction evidence="12 15">
        <text>Couples ATP hydrolysis with the unwinding of duplex DNA by translocating in the 3'-5' direction.</text>
        <dbReference type="EC" id="5.6.2.4"/>
    </reaction>
</comment>
<evidence type="ECO:0000256" key="14">
    <source>
        <dbReference type="ARBA" id="ARBA00048988"/>
    </source>
</evidence>
<dbReference type="PANTHER" id="PTHR47964:SF1">
    <property type="entry name" value="ATP-DEPENDENT DNA HELICASE HOMOLOG RECG, CHLOROPLASTIC"/>
    <property type="match status" value="1"/>
</dbReference>
<dbReference type="InterPro" id="IPR014001">
    <property type="entry name" value="Helicase_ATP-bd"/>
</dbReference>
<dbReference type="Gene3D" id="2.40.50.140">
    <property type="entry name" value="Nucleic acid-binding proteins"/>
    <property type="match status" value="1"/>
</dbReference>
<dbReference type="GO" id="GO:0005524">
    <property type="term" value="F:ATP binding"/>
    <property type="evidence" value="ECO:0007669"/>
    <property type="project" value="UniProtKB-KW"/>
</dbReference>
<dbReference type="CDD" id="cd17992">
    <property type="entry name" value="DEXHc_RecG"/>
    <property type="match status" value="1"/>
</dbReference>
<keyword evidence="8" id="KW-0238">DNA-binding</keyword>
<gene>
    <name evidence="19" type="primary">recG</name>
    <name evidence="19" type="ORF">E6Q11_04555</name>
</gene>
<dbReference type="NCBIfam" id="TIGR00643">
    <property type="entry name" value="recG"/>
    <property type="match status" value="1"/>
</dbReference>
<evidence type="ECO:0000256" key="9">
    <source>
        <dbReference type="ARBA" id="ARBA00023172"/>
    </source>
</evidence>
<keyword evidence="4 15" id="KW-0227">DNA damage</keyword>
<dbReference type="Proteomes" id="UP000321026">
    <property type="component" value="Unassembled WGS sequence"/>
</dbReference>
<comment type="catalytic activity">
    <reaction evidence="14 15">
        <text>ATP + H2O = ADP + phosphate + H(+)</text>
        <dbReference type="Rhea" id="RHEA:13065"/>
        <dbReference type="ChEBI" id="CHEBI:15377"/>
        <dbReference type="ChEBI" id="CHEBI:15378"/>
        <dbReference type="ChEBI" id="CHEBI:30616"/>
        <dbReference type="ChEBI" id="CHEBI:43474"/>
        <dbReference type="ChEBI" id="CHEBI:456216"/>
        <dbReference type="EC" id="5.6.2.4"/>
    </reaction>
</comment>
<evidence type="ECO:0000256" key="12">
    <source>
        <dbReference type="ARBA" id="ARBA00034617"/>
    </source>
</evidence>
<evidence type="ECO:0000259" key="17">
    <source>
        <dbReference type="PROSITE" id="PS51192"/>
    </source>
</evidence>
<dbReference type="PROSITE" id="PS51192">
    <property type="entry name" value="HELICASE_ATP_BIND_1"/>
    <property type="match status" value="1"/>
</dbReference>
<dbReference type="InterPro" id="IPR011545">
    <property type="entry name" value="DEAD/DEAH_box_helicase_dom"/>
</dbReference>
<evidence type="ECO:0000259" key="18">
    <source>
        <dbReference type="PROSITE" id="PS51194"/>
    </source>
</evidence>
<dbReference type="EC" id="5.6.2.4" evidence="13 15"/>
<evidence type="ECO:0000256" key="5">
    <source>
        <dbReference type="ARBA" id="ARBA00022801"/>
    </source>
</evidence>
<dbReference type="NCBIfam" id="NF008168">
    <property type="entry name" value="PRK10917.2-2"/>
    <property type="match status" value="1"/>
</dbReference>
<organism evidence="19 20">
    <name type="scientific">Candidatus Dojkabacteria bacterium</name>
    <dbReference type="NCBI Taxonomy" id="2099670"/>
    <lineage>
        <taxon>Bacteria</taxon>
        <taxon>Candidatus Dojkabacteria</taxon>
    </lineage>
</organism>
<evidence type="ECO:0000256" key="4">
    <source>
        <dbReference type="ARBA" id="ARBA00022763"/>
    </source>
</evidence>
<dbReference type="GO" id="GO:0016887">
    <property type="term" value="F:ATP hydrolysis activity"/>
    <property type="evidence" value="ECO:0007669"/>
    <property type="project" value="RHEA"/>
</dbReference>
<dbReference type="Pfam" id="PF17191">
    <property type="entry name" value="RecG_wedge"/>
    <property type="match status" value="1"/>
</dbReference>
<dbReference type="InterPro" id="IPR045562">
    <property type="entry name" value="RecG_dom3_C"/>
</dbReference>
<accession>A0A5C7J6G9</accession>
<dbReference type="PANTHER" id="PTHR47964">
    <property type="entry name" value="ATP-DEPENDENT DNA HELICASE HOMOLOG RECG, CHLOROPLASTIC"/>
    <property type="match status" value="1"/>
</dbReference>
<keyword evidence="11" id="KW-0413">Isomerase</keyword>
<proteinExistence type="inferred from homology"/>
<evidence type="ECO:0000256" key="13">
    <source>
        <dbReference type="ARBA" id="ARBA00034808"/>
    </source>
</evidence>
<comment type="similarity">
    <text evidence="1 15">Belongs to the helicase family. RecG subfamily.</text>
</comment>
<keyword evidence="5 15" id="KW-0378">Hydrolase</keyword>
<evidence type="ECO:0000256" key="2">
    <source>
        <dbReference type="ARBA" id="ARBA00017846"/>
    </source>
</evidence>
<feature type="coiled-coil region" evidence="16">
    <location>
        <begin position="637"/>
        <end position="664"/>
    </location>
</feature>
<evidence type="ECO:0000313" key="20">
    <source>
        <dbReference type="Proteomes" id="UP000321026"/>
    </source>
</evidence>
<dbReference type="SUPFAM" id="SSF52540">
    <property type="entry name" value="P-loop containing nucleoside triphosphate hydrolases"/>
    <property type="match status" value="2"/>
</dbReference>
<name>A0A5C7J6G9_9BACT</name>
<comment type="caution">
    <text evidence="19">The sequence shown here is derived from an EMBL/GenBank/DDBJ whole genome shotgun (WGS) entry which is preliminary data.</text>
</comment>
<keyword evidence="7 15" id="KW-0067">ATP-binding</keyword>
<dbReference type="Gene3D" id="3.40.50.300">
    <property type="entry name" value="P-loop containing nucleotide triphosphate hydrolases"/>
    <property type="match status" value="2"/>
</dbReference>
<dbReference type="InterPro" id="IPR027417">
    <property type="entry name" value="P-loop_NTPase"/>
</dbReference>
<dbReference type="SMART" id="SM00487">
    <property type="entry name" value="DEXDc"/>
    <property type="match status" value="1"/>
</dbReference>
<dbReference type="CDD" id="cd04488">
    <property type="entry name" value="RecG_wedge_OBF"/>
    <property type="match status" value="1"/>
</dbReference>
<sequence length="672" mass="76566">MPSLKSSIRAEGGIYKRYASFLEKLGITKFEDFLFHIPFRYEDYTIISTIARLQPGETVTIHGTVEDIKNQYTRNHFTIQRAKVKDETGIVELVWFNQPYFTRAISVGDKVAVSGKVEGVPGKIQIKNPDYEVGESNFIHTGRLVPIYNETRGVSSKWIRRQTWKLINENANELDDYIPNEILLSNKLDNLKDAITKIHFPENLDEVEKSKKRLSFDEFFLLQLAANSRKREWRKKLKASKFEVEKNTKAIEKLKKSLPFKLTDAQERAIGEIFKDMSSEKPMNRLLEGDVGSGKTVVAAISMYLAYLNGFQSVIMAPTEILAGQHYKTIRSILEATGVKIALATSSKKENTEDFDILIGTHAVIQKKIKYKKLGLVIIDEQQRFGVEQRAILRDKGKNPHLLTMTATPIPRTIALTMYGDLDLSILDELPKGRKEIKTWIVPNVKRASAYEWIKKQINENKSQMFIVCPFIEESETMQGVKAAKKEFETLQNKVFKDYKLNLLHGKIKAKEKDQILADFKDQKFDILVATPVVEVGIDIPNADIIIIETSERFGLSQLHQLRGRVGRNDRQAYCLLFTDSENPETNSRLKAMEKTNIGAELAELDLKIRGAGEIYGTNQSGRGFLKIAQFSDTELIQQTKKSAEKYIEEIENFSALKSKVEELNVKLVSPD</sequence>
<keyword evidence="6 15" id="KW-0347">Helicase</keyword>
<reference evidence="19 20" key="1">
    <citation type="submission" date="2018-09" db="EMBL/GenBank/DDBJ databases">
        <title>Metagenome Assembled Genomes from an Advanced Water Purification Facility.</title>
        <authorList>
            <person name="Stamps B.W."/>
            <person name="Spear J.R."/>
        </authorList>
    </citation>
    <scope>NUCLEOTIDE SEQUENCE [LARGE SCALE GENOMIC DNA]</scope>
    <source>
        <strain evidence="19">Bin_63_2</strain>
    </source>
</reference>
<evidence type="ECO:0000256" key="16">
    <source>
        <dbReference type="SAM" id="Coils"/>
    </source>
</evidence>
<dbReference type="Pfam" id="PF19833">
    <property type="entry name" value="RecG_dom3_C"/>
    <property type="match status" value="1"/>
</dbReference>
<keyword evidence="9 15" id="KW-0233">DNA recombination</keyword>
<feature type="domain" description="Helicase C-terminal" evidence="18">
    <location>
        <begin position="446"/>
        <end position="613"/>
    </location>
</feature>
<evidence type="ECO:0000256" key="3">
    <source>
        <dbReference type="ARBA" id="ARBA00022741"/>
    </source>
</evidence>
<dbReference type="EMBL" id="SSDS01000072">
    <property type="protein sequence ID" value="TXG76502.1"/>
    <property type="molecule type" value="Genomic_DNA"/>
</dbReference>
<evidence type="ECO:0000256" key="10">
    <source>
        <dbReference type="ARBA" id="ARBA00023204"/>
    </source>
</evidence>
<dbReference type="SMART" id="SM00490">
    <property type="entry name" value="HELICc"/>
    <property type="match status" value="1"/>
</dbReference>
<dbReference type="Pfam" id="PF00271">
    <property type="entry name" value="Helicase_C"/>
    <property type="match status" value="1"/>
</dbReference>
<feature type="domain" description="Helicase ATP-binding" evidence="17">
    <location>
        <begin position="276"/>
        <end position="427"/>
    </location>
</feature>
<evidence type="ECO:0000256" key="7">
    <source>
        <dbReference type="ARBA" id="ARBA00022840"/>
    </source>
</evidence>
<dbReference type="Pfam" id="PF00270">
    <property type="entry name" value="DEAD"/>
    <property type="match status" value="1"/>
</dbReference>
<dbReference type="GO" id="GO:0043138">
    <property type="term" value="F:3'-5' DNA helicase activity"/>
    <property type="evidence" value="ECO:0007669"/>
    <property type="project" value="UniProtKB-EC"/>
</dbReference>
<dbReference type="PROSITE" id="PS51194">
    <property type="entry name" value="HELICASE_CTER"/>
    <property type="match status" value="1"/>
</dbReference>
<dbReference type="InterPro" id="IPR012340">
    <property type="entry name" value="NA-bd_OB-fold"/>
</dbReference>
<dbReference type="InterPro" id="IPR004609">
    <property type="entry name" value="ATP-dep_DNA_helicase_RecG"/>
</dbReference>
<dbReference type="InterPro" id="IPR001650">
    <property type="entry name" value="Helicase_C-like"/>
</dbReference>
<evidence type="ECO:0000256" key="6">
    <source>
        <dbReference type="ARBA" id="ARBA00022806"/>
    </source>
</evidence>
<dbReference type="AlphaFoldDB" id="A0A5C7J6G9"/>
<dbReference type="GO" id="GO:0006281">
    <property type="term" value="P:DNA repair"/>
    <property type="evidence" value="ECO:0007669"/>
    <property type="project" value="UniProtKB-UniRule"/>
</dbReference>
<dbReference type="NCBIfam" id="NF008165">
    <property type="entry name" value="PRK10917.1-3"/>
    <property type="match status" value="1"/>
</dbReference>
<keyword evidence="16" id="KW-0175">Coiled coil</keyword>
<protein>
    <recommendedName>
        <fullName evidence="2 15">ATP-dependent DNA helicase RecG</fullName>
        <ecNumber evidence="13 15">5.6.2.4</ecNumber>
    </recommendedName>
</protein>
<dbReference type="InterPro" id="IPR033454">
    <property type="entry name" value="RecG_wedge"/>
</dbReference>
<evidence type="ECO:0000256" key="1">
    <source>
        <dbReference type="ARBA" id="ARBA00007504"/>
    </source>
</evidence>
<dbReference type="InterPro" id="IPR047112">
    <property type="entry name" value="RecG/Mfd"/>
</dbReference>
<evidence type="ECO:0000256" key="11">
    <source>
        <dbReference type="ARBA" id="ARBA00023235"/>
    </source>
</evidence>
<dbReference type="SUPFAM" id="SSF50249">
    <property type="entry name" value="Nucleic acid-binding proteins"/>
    <property type="match status" value="1"/>
</dbReference>
<evidence type="ECO:0000256" key="15">
    <source>
        <dbReference type="RuleBase" id="RU363016"/>
    </source>
</evidence>
<evidence type="ECO:0000313" key="19">
    <source>
        <dbReference type="EMBL" id="TXG76502.1"/>
    </source>
</evidence>
<evidence type="ECO:0000256" key="8">
    <source>
        <dbReference type="ARBA" id="ARBA00023125"/>
    </source>
</evidence>